<evidence type="ECO:0000256" key="5">
    <source>
        <dbReference type="ARBA" id="ARBA00022989"/>
    </source>
</evidence>
<dbReference type="Pfam" id="PF00528">
    <property type="entry name" value="BPD_transp_1"/>
    <property type="match status" value="1"/>
</dbReference>
<feature type="transmembrane region" description="Helical" evidence="7">
    <location>
        <begin position="96"/>
        <end position="122"/>
    </location>
</feature>
<evidence type="ECO:0000256" key="2">
    <source>
        <dbReference type="ARBA" id="ARBA00022448"/>
    </source>
</evidence>
<dbReference type="EMBL" id="CP002156">
    <property type="protein sequence ID" value="ADM09528.1"/>
    <property type="molecule type" value="Genomic_DNA"/>
</dbReference>
<organism evidence="9 10">
    <name type="scientific">Parvularcula bermudensis (strain ATCC BAA-594 / HTCC2503 / KCTC 12087)</name>
    <dbReference type="NCBI Taxonomy" id="314260"/>
    <lineage>
        <taxon>Bacteria</taxon>
        <taxon>Pseudomonadati</taxon>
        <taxon>Pseudomonadota</taxon>
        <taxon>Alphaproteobacteria</taxon>
        <taxon>Parvularculales</taxon>
        <taxon>Parvularculaceae</taxon>
        <taxon>Parvularcula</taxon>
    </lineage>
</organism>
<accession>E0TEV6</accession>
<dbReference type="PANTHER" id="PTHR30465:SF74">
    <property type="entry name" value="OLIGOPEPTIDE TRANSPORT SYSTEM PERMEASE PROTEIN OPPB"/>
    <property type="match status" value="1"/>
</dbReference>
<dbReference type="PANTHER" id="PTHR30465">
    <property type="entry name" value="INNER MEMBRANE ABC TRANSPORTER"/>
    <property type="match status" value="1"/>
</dbReference>
<feature type="transmembrane region" description="Helical" evidence="7">
    <location>
        <begin position="129"/>
        <end position="160"/>
    </location>
</feature>
<feature type="transmembrane region" description="Helical" evidence="7">
    <location>
        <begin position="272"/>
        <end position="295"/>
    </location>
</feature>
<keyword evidence="4 7" id="KW-0812">Transmembrane</keyword>
<dbReference type="AlphaFoldDB" id="E0TEV6"/>
<evidence type="ECO:0000256" key="1">
    <source>
        <dbReference type="ARBA" id="ARBA00004651"/>
    </source>
</evidence>
<feature type="transmembrane region" description="Helical" evidence="7">
    <location>
        <begin position="9"/>
        <end position="30"/>
    </location>
</feature>
<dbReference type="KEGG" id="pbr:PB2503_07354"/>
<proteinExistence type="inferred from homology"/>
<comment type="similarity">
    <text evidence="7">Belongs to the binding-protein-dependent transport system permease family.</text>
</comment>
<name>E0TEV6_PARBH</name>
<keyword evidence="10" id="KW-1185">Reference proteome</keyword>
<dbReference type="RefSeq" id="WP_013300502.1">
    <property type="nucleotide sequence ID" value="NC_014414.1"/>
</dbReference>
<comment type="subcellular location">
    <subcellularLocation>
        <location evidence="1 7">Cell membrane</location>
        <topology evidence="1 7">Multi-pass membrane protein</topology>
    </subcellularLocation>
</comment>
<reference evidence="10" key="1">
    <citation type="submission" date="2010-08" db="EMBL/GenBank/DDBJ databases">
        <title>Genome sequence of Parvularcula bermudensis HTCC2503.</title>
        <authorList>
            <person name="Kang D.-M."/>
            <person name="Oh H.-M."/>
            <person name="Cho J.-C."/>
        </authorList>
    </citation>
    <scope>NUCLEOTIDE SEQUENCE [LARGE SCALE GENOMIC DNA]</scope>
    <source>
        <strain evidence="10">ATCC BAA-594 / HTCC2503 / KCTC 12087</strain>
    </source>
</reference>
<protein>
    <submittedName>
        <fullName evidence="9">Oligopeptide transport system permease protein oppb</fullName>
    </submittedName>
</protein>
<dbReference type="SUPFAM" id="SSF161098">
    <property type="entry name" value="MetI-like"/>
    <property type="match status" value="1"/>
</dbReference>
<dbReference type="GO" id="GO:0005886">
    <property type="term" value="C:plasma membrane"/>
    <property type="evidence" value="ECO:0007669"/>
    <property type="project" value="UniProtKB-SubCell"/>
</dbReference>
<feature type="transmembrane region" description="Helical" evidence="7">
    <location>
        <begin position="230"/>
        <end position="252"/>
    </location>
</feature>
<dbReference type="InterPro" id="IPR000515">
    <property type="entry name" value="MetI-like"/>
</dbReference>
<dbReference type="Pfam" id="PF19300">
    <property type="entry name" value="BPD_transp_1_N"/>
    <property type="match status" value="1"/>
</dbReference>
<evidence type="ECO:0000313" key="10">
    <source>
        <dbReference type="Proteomes" id="UP000001302"/>
    </source>
</evidence>
<dbReference type="OrthoDB" id="9807402at2"/>
<dbReference type="InterPro" id="IPR045621">
    <property type="entry name" value="BPD_transp_1_N"/>
</dbReference>
<dbReference type="PROSITE" id="PS50928">
    <property type="entry name" value="ABC_TM1"/>
    <property type="match status" value="1"/>
</dbReference>
<keyword evidence="3" id="KW-1003">Cell membrane</keyword>
<dbReference type="InterPro" id="IPR035906">
    <property type="entry name" value="MetI-like_sf"/>
</dbReference>
<feature type="transmembrane region" description="Helical" evidence="7">
    <location>
        <begin position="172"/>
        <end position="191"/>
    </location>
</feature>
<keyword evidence="6 7" id="KW-0472">Membrane</keyword>
<evidence type="ECO:0000313" key="9">
    <source>
        <dbReference type="EMBL" id="ADM09528.1"/>
    </source>
</evidence>
<evidence type="ECO:0000256" key="3">
    <source>
        <dbReference type="ARBA" id="ARBA00022475"/>
    </source>
</evidence>
<evidence type="ECO:0000256" key="6">
    <source>
        <dbReference type="ARBA" id="ARBA00023136"/>
    </source>
</evidence>
<evidence type="ECO:0000259" key="8">
    <source>
        <dbReference type="PROSITE" id="PS50928"/>
    </source>
</evidence>
<evidence type="ECO:0000256" key="7">
    <source>
        <dbReference type="RuleBase" id="RU363032"/>
    </source>
</evidence>
<dbReference type="Gene3D" id="1.10.3720.10">
    <property type="entry name" value="MetI-like"/>
    <property type="match status" value="1"/>
</dbReference>
<dbReference type="GO" id="GO:0055085">
    <property type="term" value="P:transmembrane transport"/>
    <property type="evidence" value="ECO:0007669"/>
    <property type="project" value="InterPro"/>
</dbReference>
<dbReference type="STRING" id="314260.PB2503_07354"/>
<evidence type="ECO:0000256" key="4">
    <source>
        <dbReference type="ARBA" id="ARBA00022692"/>
    </source>
</evidence>
<dbReference type="eggNOG" id="COG0601">
    <property type="taxonomic scope" value="Bacteria"/>
</dbReference>
<gene>
    <name evidence="9" type="ordered locus">PB2503_07354</name>
</gene>
<feature type="domain" description="ABC transmembrane type-1" evidence="8">
    <location>
        <begin position="94"/>
        <end position="295"/>
    </location>
</feature>
<dbReference type="HOGENOM" id="CLU_036879_0_0_5"/>
<dbReference type="Proteomes" id="UP000001302">
    <property type="component" value="Chromosome"/>
</dbReference>
<sequence length="305" mass="33299">MLSYALKRILTIIPTLFVVITLTFFLMRVAPGGPFDEERPLAPAVLENIRANYGLDKPLIEQYWTYMGNLLQGDLGPSFVYRDKRVHEVLGEGLPISLTLGATALFIALFAGVLLGTVAALNQNKRTDFFIVSFATFGITIPNFVLAPILTLIFALTFNLLPATGWGSPQQIVLPVLALALPQVAIITRLMRGSMLEALKSDHVRTARAYGLPLSSVVGKHALRSAFLPVLSYLGPAAAALLTGSIIVEQIFAIPGIGRYFVTSALNRDYTMVMGTVVIVATLVLVFNLIVDLLYSVFDPRVRYE</sequence>
<dbReference type="CDD" id="cd06261">
    <property type="entry name" value="TM_PBP2"/>
    <property type="match status" value="1"/>
</dbReference>
<keyword evidence="5 7" id="KW-1133">Transmembrane helix</keyword>
<reference evidence="9 10" key="2">
    <citation type="journal article" date="2011" name="J. Bacteriol.">
        <title>Complete genome sequence of strain HTCC2503T of Parvularcula bermudensis, the type species of the order "Parvularculales" in the class Alphaproteobacteria.</title>
        <authorList>
            <person name="Oh H.M."/>
            <person name="Kang I."/>
            <person name="Vergin K.L."/>
            <person name="Kang D."/>
            <person name="Rhee K.H."/>
            <person name="Giovannoni S.J."/>
            <person name="Cho J.C."/>
        </authorList>
    </citation>
    <scope>NUCLEOTIDE SEQUENCE [LARGE SCALE GENOMIC DNA]</scope>
    <source>
        <strain evidence="10">ATCC BAA-594 / HTCC2503 / KCTC 12087</strain>
    </source>
</reference>
<keyword evidence="2 7" id="KW-0813">Transport</keyword>